<reference evidence="1 2" key="1">
    <citation type="journal article" date="2009" name="Nature">
        <title>Evolution of pathogenicity and sexual reproduction in eight Candida genomes.</title>
        <authorList>
            <person name="Butler G."/>
            <person name="Rasmussen M.D."/>
            <person name="Lin M.F."/>
            <person name="Santos M.A."/>
            <person name="Sakthikumar S."/>
            <person name="Munro C.A."/>
            <person name="Rheinbay E."/>
            <person name="Grabherr M."/>
            <person name="Forche A."/>
            <person name="Reedy J.L."/>
            <person name="Agrafioti I."/>
            <person name="Arnaud M.B."/>
            <person name="Bates S."/>
            <person name="Brown A.J."/>
            <person name="Brunke S."/>
            <person name="Costanzo M.C."/>
            <person name="Fitzpatrick D.A."/>
            <person name="de Groot P.W."/>
            <person name="Harris D."/>
            <person name="Hoyer L.L."/>
            <person name="Hube B."/>
            <person name="Klis F.M."/>
            <person name="Kodira C."/>
            <person name="Lennard N."/>
            <person name="Logue M.E."/>
            <person name="Martin R."/>
            <person name="Neiman A.M."/>
            <person name="Nikolaou E."/>
            <person name="Quail M.A."/>
            <person name="Quinn J."/>
            <person name="Santos M.C."/>
            <person name="Schmitzberger F.F."/>
            <person name="Sherlock G."/>
            <person name="Shah P."/>
            <person name="Silverstein K.A."/>
            <person name="Skrzypek M.S."/>
            <person name="Soll D."/>
            <person name="Staggs R."/>
            <person name="Stansfield I."/>
            <person name="Stumpf M.P."/>
            <person name="Sudbery P.E."/>
            <person name="Srikantha T."/>
            <person name="Zeng Q."/>
            <person name="Berman J."/>
            <person name="Berriman M."/>
            <person name="Heitman J."/>
            <person name="Gow N.A."/>
            <person name="Lorenz M.C."/>
            <person name="Birren B.W."/>
            <person name="Kellis M."/>
            <person name="Cuomo C.A."/>
        </authorList>
    </citation>
    <scope>NUCLEOTIDE SEQUENCE [LARGE SCALE GENOMIC DNA]</scope>
    <source>
        <strain evidence="2">ATCC MYA-3404 / T1</strain>
    </source>
</reference>
<dbReference type="Proteomes" id="UP000002037">
    <property type="component" value="Unassembled WGS sequence"/>
</dbReference>
<dbReference type="AlphaFoldDB" id="C5M8W8"/>
<evidence type="ECO:0000313" key="1">
    <source>
        <dbReference type="EMBL" id="EER34022.1"/>
    </source>
</evidence>
<dbReference type="HOGENOM" id="CLU_1137874_0_0_1"/>
<sequence>MLRIFRVDHHDELSIQDPRLMYIDVTKDTNIKQEYIKKKVPKMRNSPFPLYLKNYVLWDESGLIMKSIKNDDELEVEESELPKAFYGYYETRDASVVAFYLNDEELEFLKSKNQARNIRYEFFDENQPGVGTSTWLLFPGRIELGSHYVSTYGLRTKRIEGEPRMFYFTENDRLFCGTISMSISTIEVKDILDCPRSQYDISEKVYKFDTHRDGAMFGSKLDTKFLAKHLGVPLKFLDQTFMPE</sequence>
<dbReference type="KEGG" id="ctp:CTRG_02840"/>
<organism evidence="1 2">
    <name type="scientific">Candida tropicalis (strain ATCC MYA-3404 / T1)</name>
    <name type="common">Yeast</name>
    <dbReference type="NCBI Taxonomy" id="294747"/>
    <lineage>
        <taxon>Eukaryota</taxon>
        <taxon>Fungi</taxon>
        <taxon>Dikarya</taxon>
        <taxon>Ascomycota</taxon>
        <taxon>Saccharomycotina</taxon>
        <taxon>Pichiomycetes</taxon>
        <taxon>Debaryomycetaceae</taxon>
        <taxon>Candida/Lodderomyces clade</taxon>
        <taxon>Candida</taxon>
    </lineage>
</organism>
<name>C5M8W8_CANTT</name>
<gene>
    <name evidence="1" type="ORF">CTRG_02840</name>
</gene>
<dbReference type="EMBL" id="GG692397">
    <property type="protein sequence ID" value="EER34022.1"/>
    <property type="molecule type" value="Genomic_DNA"/>
</dbReference>
<keyword evidence="2" id="KW-1185">Reference proteome</keyword>
<dbReference type="RefSeq" id="XP_002548543.1">
    <property type="nucleotide sequence ID" value="XM_002548497.1"/>
</dbReference>
<protein>
    <submittedName>
        <fullName evidence="1">Uncharacterized protein</fullName>
    </submittedName>
</protein>
<proteinExistence type="predicted"/>
<accession>C5M8W8</accession>
<dbReference type="GeneID" id="8300343"/>
<dbReference type="OrthoDB" id="4024157at2759"/>
<evidence type="ECO:0000313" key="2">
    <source>
        <dbReference type="Proteomes" id="UP000002037"/>
    </source>
</evidence>
<dbReference type="VEuPathDB" id="FungiDB:CTRG_02840"/>